<dbReference type="AlphaFoldDB" id="A0A422QD87"/>
<organism evidence="1 2">
    <name type="scientific">Massilia aurea</name>
    <dbReference type="NCBI Taxonomy" id="373040"/>
    <lineage>
        <taxon>Bacteria</taxon>
        <taxon>Pseudomonadati</taxon>
        <taxon>Pseudomonadota</taxon>
        <taxon>Betaproteobacteria</taxon>
        <taxon>Burkholderiales</taxon>
        <taxon>Oxalobacteraceae</taxon>
        <taxon>Telluria group</taxon>
        <taxon>Massilia</taxon>
    </lineage>
</organism>
<dbReference type="EMBL" id="JSAB01000442">
    <property type="protein sequence ID" value="RNF27894.1"/>
    <property type="molecule type" value="Genomic_DNA"/>
</dbReference>
<gene>
    <name evidence="1" type="ORF">NM04_26080</name>
</gene>
<comment type="caution">
    <text evidence="1">The sequence shown here is derived from an EMBL/GenBank/DDBJ whole genome shotgun (WGS) entry which is preliminary data.</text>
</comment>
<sequence>TQQNAALVEEAAAAAAALREQSTRLAQAVSVFRIDGEQMLAASTASVDVAPERMALPVRPVLAVNKATVRPAAAKSKMTANAGEWEEF</sequence>
<name>A0A422QD87_9BURK</name>
<protein>
    <recommendedName>
        <fullName evidence="3">Chemotaxis protein</fullName>
    </recommendedName>
</protein>
<accession>A0A422QD87</accession>
<keyword evidence="2" id="KW-1185">Reference proteome</keyword>
<dbReference type="Proteomes" id="UP000283254">
    <property type="component" value="Unassembled WGS sequence"/>
</dbReference>
<evidence type="ECO:0008006" key="3">
    <source>
        <dbReference type="Google" id="ProtNLM"/>
    </source>
</evidence>
<proteinExistence type="predicted"/>
<feature type="non-terminal residue" evidence="1">
    <location>
        <position position="1"/>
    </location>
</feature>
<reference evidence="1" key="1">
    <citation type="submission" date="2014-10" db="EMBL/GenBank/DDBJ databases">
        <title>Massilia sp. genome.</title>
        <authorList>
            <person name="Xu B."/>
            <person name="Dai L."/>
            <person name="Huang Z."/>
        </authorList>
    </citation>
    <scope>NUCLEOTIDE SEQUENCE [LARGE SCALE GENOMIC DNA]</scope>
    <source>
        <strain evidence="1">CFS-1</strain>
    </source>
</reference>
<evidence type="ECO:0000313" key="1">
    <source>
        <dbReference type="EMBL" id="RNF27894.1"/>
    </source>
</evidence>
<evidence type="ECO:0000313" key="2">
    <source>
        <dbReference type="Proteomes" id="UP000283254"/>
    </source>
</evidence>